<evidence type="ECO:0000256" key="1">
    <source>
        <dbReference type="SAM" id="SignalP"/>
    </source>
</evidence>
<evidence type="ECO:0000313" key="2">
    <source>
        <dbReference type="EMBL" id="KHE41124.1"/>
    </source>
</evidence>
<proteinExistence type="predicted"/>
<feature type="signal peptide" evidence="1">
    <location>
        <begin position="1"/>
        <end position="32"/>
    </location>
</feature>
<dbReference type="EMBL" id="JRGF01000014">
    <property type="protein sequence ID" value="KHE41124.1"/>
    <property type="molecule type" value="Genomic_DNA"/>
</dbReference>
<keyword evidence="3" id="KW-1185">Reference proteome</keyword>
<gene>
    <name evidence="2" type="ORF">LG35_09160</name>
</gene>
<accession>A0ABR4YH88</accession>
<organism evidence="2 3">
    <name type="scientific">Alistipes inops</name>
    <dbReference type="NCBI Taxonomy" id="1501391"/>
    <lineage>
        <taxon>Bacteria</taxon>
        <taxon>Pseudomonadati</taxon>
        <taxon>Bacteroidota</taxon>
        <taxon>Bacteroidia</taxon>
        <taxon>Bacteroidales</taxon>
        <taxon>Rikenellaceae</taxon>
        <taxon>Alistipes</taxon>
    </lineage>
</organism>
<dbReference type="Proteomes" id="UP000030889">
    <property type="component" value="Unassembled WGS sequence"/>
</dbReference>
<sequence length="425" mass="48446">MGYFKYLYFNIMMRSKLFYVFVLCLVPIKATAQEIDPDTVIYNGISGTYTLSERWKLFDQVVKQRKNIYQDEIKFTPTSAQFDQAKKDLLKLNDEYNVFEDSEAVYYISSKAGNGLMLSGSLMSGAQDMNDVYSASMMILVPDYILPGLKLLPGSTIVYAVSRNGTVAWAPLKFFLPSELYDNAFEAGGYYAFCQRPSSRDIQQYGILAYYRDKDKLSGIYGAPTEIHASDIIISTVNLPDNIARLVEQGKSSFIEYLNHFAKEDTKYLNRSYEITVTYMGEKKGHFNVRTYVKGEYEESPYGLIYRPSVEILNALGALKDYVVYSLASTNYEYANIVAGFTQSITQWNGDGELTVEANNRYEDGVRGYYFKQHCYFAKDDKQYLIRSIDANTILSGTYVFPSEIIGLNGEADTGIQWLKEFLEE</sequence>
<name>A0ABR4YH88_9BACT</name>
<keyword evidence="1" id="KW-0732">Signal</keyword>
<protein>
    <submittedName>
        <fullName evidence="2">Uncharacterized protein</fullName>
    </submittedName>
</protein>
<evidence type="ECO:0000313" key="3">
    <source>
        <dbReference type="Proteomes" id="UP000030889"/>
    </source>
</evidence>
<feature type="chain" id="PRO_5046815359" evidence="1">
    <location>
        <begin position="33"/>
        <end position="425"/>
    </location>
</feature>
<reference evidence="2 3" key="1">
    <citation type="submission" date="2014-09" db="EMBL/GenBank/DDBJ databases">
        <title>Alistipes sp. 627, sp. nov., a novel member of the family Rikenellaceae isolated from human faeces.</title>
        <authorList>
            <person name="Shkoporov A.N."/>
            <person name="Chaplin A.V."/>
            <person name="Motuzova O.V."/>
            <person name="Kafarskaia L.I."/>
            <person name="Khokhlova E.V."/>
            <person name="Efimov B.A."/>
        </authorList>
    </citation>
    <scope>NUCLEOTIDE SEQUENCE [LARGE SCALE GENOMIC DNA]</scope>
    <source>
        <strain evidence="2 3">627</strain>
    </source>
</reference>
<comment type="caution">
    <text evidence="2">The sequence shown here is derived from an EMBL/GenBank/DDBJ whole genome shotgun (WGS) entry which is preliminary data.</text>
</comment>